<comment type="caution">
    <text evidence="1">The sequence shown here is derived from an EMBL/GenBank/DDBJ whole genome shotgun (WGS) entry which is preliminary data.</text>
</comment>
<organism evidence="1 2">
    <name type="scientific">Kordiimonas sediminis</name>
    <dbReference type="NCBI Taxonomy" id="1735581"/>
    <lineage>
        <taxon>Bacteria</taxon>
        <taxon>Pseudomonadati</taxon>
        <taxon>Pseudomonadota</taxon>
        <taxon>Alphaproteobacteria</taxon>
        <taxon>Kordiimonadales</taxon>
        <taxon>Kordiimonadaceae</taxon>
        <taxon>Kordiimonas</taxon>
    </lineage>
</organism>
<sequence>MPIVDLELQLKFLQQLEGALSDAMVKYDDVDVSKKNELEYMKREVDRAQAVVANKIAVTKKEESSFKRSADYAPKRQARQYKEARV</sequence>
<protein>
    <submittedName>
        <fullName evidence="1">Uncharacterized protein</fullName>
    </submittedName>
</protein>
<reference evidence="1" key="1">
    <citation type="journal article" date="2014" name="Int. J. Syst. Evol. Microbiol.">
        <title>Complete genome sequence of Corynebacterium casei LMG S-19264T (=DSM 44701T), isolated from a smear-ripened cheese.</title>
        <authorList>
            <consortium name="US DOE Joint Genome Institute (JGI-PGF)"/>
            <person name="Walter F."/>
            <person name="Albersmeier A."/>
            <person name="Kalinowski J."/>
            <person name="Ruckert C."/>
        </authorList>
    </citation>
    <scope>NUCLEOTIDE SEQUENCE</scope>
    <source>
        <strain evidence="1">KCTC 42590</strain>
    </source>
</reference>
<evidence type="ECO:0000313" key="1">
    <source>
        <dbReference type="EMBL" id="GHF10566.1"/>
    </source>
</evidence>
<keyword evidence="2" id="KW-1185">Reference proteome</keyword>
<reference evidence="1" key="2">
    <citation type="submission" date="2020-09" db="EMBL/GenBank/DDBJ databases">
        <authorList>
            <person name="Sun Q."/>
            <person name="Kim S."/>
        </authorList>
    </citation>
    <scope>NUCLEOTIDE SEQUENCE</scope>
    <source>
        <strain evidence="1">KCTC 42590</strain>
    </source>
</reference>
<proteinExistence type="predicted"/>
<accession>A0A919E448</accession>
<dbReference type="EMBL" id="BNCI01000001">
    <property type="protein sequence ID" value="GHF10566.1"/>
    <property type="molecule type" value="Genomic_DNA"/>
</dbReference>
<dbReference type="Proteomes" id="UP000630923">
    <property type="component" value="Unassembled WGS sequence"/>
</dbReference>
<dbReference type="RefSeq" id="WP_191249542.1">
    <property type="nucleotide sequence ID" value="NZ_BNCI01000001.1"/>
</dbReference>
<dbReference type="AlphaFoldDB" id="A0A919E448"/>
<evidence type="ECO:0000313" key="2">
    <source>
        <dbReference type="Proteomes" id="UP000630923"/>
    </source>
</evidence>
<name>A0A919E448_9PROT</name>
<gene>
    <name evidence="1" type="ORF">GCM10017044_00310</name>
</gene>